<evidence type="ECO:0000256" key="3">
    <source>
        <dbReference type="ARBA" id="ARBA00022723"/>
    </source>
</evidence>
<dbReference type="SUPFAM" id="SSF54862">
    <property type="entry name" value="4Fe-4S ferredoxins"/>
    <property type="match status" value="1"/>
</dbReference>
<feature type="domain" description="4Fe-4S ferredoxin-type" evidence="9">
    <location>
        <begin position="65"/>
        <end position="95"/>
    </location>
</feature>
<protein>
    <submittedName>
        <fullName evidence="10">Formate dehydrogenase iron-sulfur subunit</fullName>
    </submittedName>
</protein>
<dbReference type="PANTHER" id="PTHR43545">
    <property type="entry name" value="FORMATE DEHYDROGENASE, NITRATE-INDUCIBLE, IRON-SULFUR SUBUNIT"/>
    <property type="match status" value="1"/>
</dbReference>
<proteinExistence type="predicted"/>
<evidence type="ECO:0000259" key="9">
    <source>
        <dbReference type="PROSITE" id="PS51379"/>
    </source>
</evidence>
<feature type="domain" description="4Fe-4S ferredoxin-type" evidence="9">
    <location>
        <begin position="175"/>
        <end position="204"/>
    </location>
</feature>
<dbReference type="CDD" id="cd10560">
    <property type="entry name" value="FDH-O_like"/>
    <property type="match status" value="1"/>
</dbReference>
<dbReference type="InterPro" id="IPR017896">
    <property type="entry name" value="4Fe4S_Fe-S-bd"/>
</dbReference>
<dbReference type="PANTHER" id="PTHR43545:SF6">
    <property type="entry name" value="FORMATE DEHYDROGENASE, NITRATE-INDUCIBLE, IRON-SULFUR SUBUNIT"/>
    <property type="match status" value="1"/>
</dbReference>
<keyword evidence="8" id="KW-0812">Transmembrane</keyword>
<name>A0A9X0QFX5_9BACT</name>
<feature type="domain" description="4Fe-4S ferredoxin-type" evidence="9">
    <location>
        <begin position="143"/>
        <end position="174"/>
    </location>
</feature>
<feature type="region of interest" description="Disordered" evidence="7">
    <location>
        <begin position="1"/>
        <end position="20"/>
    </location>
</feature>
<evidence type="ECO:0000256" key="5">
    <source>
        <dbReference type="ARBA" id="ARBA00023004"/>
    </source>
</evidence>
<dbReference type="GO" id="GO:0051539">
    <property type="term" value="F:4 iron, 4 sulfur cluster binding"/>
    <property type="evidence" value="ECO:0007669"/>
    <property type="project" value="UniProtKB-KW"/>
</dbReference>
<sequence length="329" mass="36348">MASREHELSALPQTSDPPRGRLSQLLARLISPYLHGEPRGPVPEVLGRLIYPFVRGEAPKPQQATGFYTDTTVCIGCKACEVACKQWNQLPSDGFNWSGNSYDNTNELSATTWRHVKFIEQFSEQTSNVLAPMGTVSDESPLNRWLMMSDHCKHCLAAPCHQACPTGAIIQNEFENVYIQADICNGCSSCIAACPFGVITRSEMGGHSHKCTLCYDRQRDGLEPACAKACPTQSIHFGPVEELREQASKRVDQLHERGVPQAYLYGDVPSETYSAMHSFYLLVDRPSVYGLPDAPFNPWLHMMGDYVRSVAGGLVAIAVLLVVVFLLKP</sequence>
<evidence type="ECO:0000256" key="6">
    <source>
        <dbReference type="ARBA" id="ARBA00023014"/>
    </source>
</evidence>
<evidence type="ECO:0000256" key="2">
    <source>
        <dbReference type="ARBA" id="ARBA00022485"/>
    </source>
</evidence>
<keyword evidence="5" id="KW-0408">Iron</keyword>
<comment type="subcellular location">
    <subcellularLocation>
        <location evidence="1">Cell envelope</location>
    </subcellularLocation>
</comment>
<keyword evidence="3" id="KW-0479">Metal-binding</keyword>
<evidence type="ECO:0000313" key="10">
    <source>
        <dbReference type="EMBL" id="MBB5329697.1"/>
    </source>
</evidence>
<organism evidence="10 11">
    <name type="scientific">Tunturiibacter gelidiferens</name>
    <dbReference type="NCBI Taxonomy" id="3069689"/>
    <lineage>
        <taxon>Bacteria</taxon>
        <taxon>Pseudomonadati</taxon>
        <taxon>Acidobacteriota</taxon>
        <taxon>Terriglobia</taxon>
        <taxon>Terriglobales</taxon>
        <taxon>Acidobacteriaceae</taxon>
        <taxon>Tunturiibacter</taxon>
    </lineage>
</organism>
<dbReference type="Proteomes" id="UP000535182">
    <property type="component" value="Unassembled WGS sequence"/>
</dbReference>
<keyword evidence="8" id="KW-0472">Membrane</keyword>
<comment type="caution">
    <text evidence="10">The sequence shown here is derived from an EMBL/GenBank/DDBJ whole genome shotgun (WGS) entry which is preliminary data.</text>
</comment>
<evidence type="ECO:0000256" key="1">
    <source>
        <dbReference type="ARBA" id="ARBA00004196"/>
    </source>
</evidence>
<dbReference type="Pfam" id="PF13247">
    <property type="entry name" value="Fer4_11"/>
    <property type="match status" value="1"/>
</dbReference>
<dbReference type="PROSITE" id="PS51379">
    <property type="entry name" value="4FE4S_FER_2"/>
    <property type="match status" value="3"/>
</dbReference>
<dbReference type="AlphaFoldDB" id="A0A9X0QFX5"/>
<evidence type="ECO:0000313" key="11">
    <source>
        <dbReference type="Proteomes" id="UP000535182"/>
    </source>
</evidence>
<keyword evidence="8" id="KW-1133">Transmembrane helix</keyword>
<dbReference type="EMBL" id="JACHEB010000007">
    <property type="protein sequence ID" value="MBB5329697.1"/>
    <property type="molecule type" value="Genomic_DNA"/>
</dbReference>
<dbReference type="InterPro" id="IPR017900">
    <property type="entry name" value="4Fe4S_Fe_S_CS"/>
</dbReference>
<dbReference type="GO" id="GO:0030313">
    <property type="term" value="C:cell envelope"/>
    <property type="evidence" value="ECO:0007669"/>
    <property type="project" value="UniProtKB-SubCell"/>
</dbReference>
<dbReference type="Gene3D" id="3.30.70.20">
    <property type="match status" value="2"/>
</dbReference>
<dbReference type="RefSeq" id="WP_183978418.1">
    <property type="nucleotide sequence ID" value="NZ_JACHEB010000007.1"/>
</dbReference>
<feature type="transmembrane region" description="Helical" evidence="8">
    <location>
        <begin position="306"/>
        <end position="327"/>
    </location>
</feature>
<evidence type="ECO:0000256" key="8">
    <source>
        <dbReference type="SAM" id="Phobius"/>
    </source>
</evidence>
<reference evidence="10 11" key="1">
    <citation type="submission" date="2020-08" db="EMBL/GenBank/DDBJ databases">
        <title>Genomic Encyclopedia of Type Strains, Phase IV (KMG-V): Genome sequencing to study the core and pangenomes of soil and plant-associated prokaryotes.</title>
        <authorList>
            <person name="Whitman W."/>
        </authorList>
    </citation>
    <scope>NUCLEOTIDE SEQUENCE [LARGE SCALE GENOMIC DNA]</scope>
    <source>
        <strain evidence="10 11">X5P2</strain>
    </source>
</reference>
<keyword evidence="6" id="KW-0411">Iron-sulfur</keyword>
<keyword evidence="11" id="KW-1185">Reference proteome</keyword>
<dbReference type="GO" id="GO:0046872">
    <property type="term" value="F:metal ion binding"/>
    <property type="evidence" value="ECO:0007669"/>
    <property type="project" value="UniProtKB-KW"/>
</dbReference>
<gene>
    <name evidence="10" type="ORF">HDF14_003319</name>
</gene>
<keyword evidence="4" id="KW-0677">Repeat</keyword>
<keyword evidence="2" id="KW-0004">4Fe-4S</keyword>
<dbReference type="InterPro" id="IPR051555">
    <property type="entry name" value="FDH_Electron_Transfer_Unit"/>
</dbReference>
<dbReference type="PROSITE" id="PS00198">
    <property type="entry name" value="4FE4S_FER_1"/>
    <property type="match status" value="1"/>
</dbReference>
<evidence type="ECO:0000256" key="7">
    <source>
        <dbReference type="SAM" id="MobiDB-lite"/>
    </source>
</evidence>
<evidence type="ECO:0000256" key="4">
    <source>
        <dbReference type="ARBA" id="ARBA00022737"/>
    </source>
</evidence>
<accession>A0A9X0QFX5</accession>